<name>A0A059DYX4_9PROT</name>
<evidence type="ECO:0000256" key="1">
    <source>
        <dbReference type="ARBA" id="ARBA00001933"/>
    </source>
</evidence>
<dbReference type="EMBL" id="AWFH01000045">
    <property type="protein sequence ID" value="KCZ59187.1"/>
    <property type="molecule type" value="Genomic_DNA"/>
</dbReference>
<feature type="modified residue" description="N6-(pyridoxal phosphate)lysine" evidence="5">
    <location>
        <position position="304"/>
    </location>
</feature>
<dbReference type="Proteomes" id="UP000024547">
    <property type="component" value="Unassembled WGS sequence"/>
</dbReference>
<evidence type="ECO:0000256" key="5">
    <source>
        <dbReference type="PIRSR" id="PIRSR602129-50"/>
    </source>
</evidence>
<dbReference type="AlphaFoldDB" id="A0A059DYX4"/>
<dbReference type="eggNOG" id="COG0076">
    <property type="taxonomic scope" value="Bacteria"/>
</dbReference>
<dbReference type="InterPro" id="IPR015421">
    <property type="entry name" value="PyrdxlP-dep_Trfase_major"/>
</dbReference>
<evidence type="ECO:0000256" key="2">
    <source>
        <dbReference type="ARBA" id="ARBA00022793"/>
    </source>
</evidence>
<dbReference type="GO" id="GO:0019752">
    <property type="term" value="P:carboxylic acid metabolic process"/>
    <property type="evidence" value="ECO:0007669"/>
    <property type="project" value="InterPro"/>
</dbReference>
<gene>
    <name evidence="7" type="ORF">HY36_07880</name>
</gene>
<dbReference type="PANTHER" id="PTHR11999">
    <property type="entry name" value="GROUP II PYRIDOXAL-5-PHOSPHATE DECARBOXYLASE"/>
    <property type="match status" value="1"/>
</dbReference>
<comment type="similarity">
    <text evidence="6">Belongs to the group II decarboxylase family.</text>
</comment>
<dbReference type="Pfam" id="PF00282">
    <property type="entry name" value="Pyridoxal_deC"/>
    <property type="match status" value="1"/>
</dbReference>
<sequence length="487" mass="53511">MANPDIPNVPDTESLDPEDWEDFRMRLHRMIDIAVDQMERSHEGRVWTPFPDEIKSLFDLSQTGQSSEQVDTTLQKLLPYGVGNTHPRFFGWVHGSGTPSNLVAEIAAATMNANTGGRNHAAIEVERLVIEWCKGLFSFPDEASGLVMSGTSMATIVAIKAARDARLDFKSRQEGLGGHKLVGYTSTEAHACIARAFDMVGLGTDALRRIPVTADHQIDIELLKKQIHNDREGGFEPFLIAGTCGSVNAGTIDDLMALSDISETEQLWFHIDGAFGALGMLSDRLRHRLADLERADSIAFDFHKWLHVNYDAGCILIRSGDTHLKSFSDRPDYLKSAEHGLAAGGTWPVELGPELSRGFRALKVWAQIAEHGEEKLGRMISRNCEQAAYLGELVEAASDLELLLPVSMQICCFRYVPASASDVDLNSLNEDIVIQLQMSGIAAPSTTRIDGKTAIRVNITNHRTAQSDLDVLVGEVRRIGADLTQSH</sequence>
<dbReference type="GO" id="GO:0006520">
    <property type="term" value="P:amino acid metabolic process"/>
    <property type="evidence" value="ECO:0007669"/>
    <property type="project" value="InterPro"/>
</dbReference>
<evidence type="ECO:0000313" key="8">
    <source>
        <dbReference type="Proteomes" id="UP000024547"/>
    </source>
</evidence>
<dbReference type="InterPro" id="IPR021115">
    <property type="entry name" value="Pyridoxal-P_BS"/>
</dbReference>
<keyword evidence="2" id="KW-0210">Decarboxylase</keyword>
<dbReference type="Gene3D" id="3.40.640.10">
    <property type="entry name" value="Type I PLP-dependent aspartate aminotransferase-like (Major domain)"/>
    <property type="match status" value="1"/>
</dbReference>
<evidence type="ECO:0008006" key="9">
    <source>
        <dbReference type="Google" id="ProtNLM"/>
    </source>
</evidence>
<keyword evidence="4 6" id="KW-0456">Lyase</keyword>
<comment type="cofactor">
    <cofactor evidence="1 5 6">
        <name>pyridoxal 5'-phosphate</name>
        <dbReference type="ChEBI" id="CHEBI:597326"/>
    </cofactor>
</comment>
<keyword evidence="8" id="KW-1185">Reference proteome</keyword>
<proteinExistence type="inferred from homology"/>
<dbReference type="PRINTS" id="PR00800">
    <property type="entry name" value="YHDCRBOXLASE"/>
</dbReference>
<organism evidence="7 8">
    <name type="scientific">Hyphomonas atlantica</name>
    <dbReference type="NCBI Taxonomy" id="1280948"/>
    <lineage>
        <taxon>Bacteria</taxon>
        <taxon>Pseudomonadati</taxon>
        <taxon>Pseudomonadota</taxon>
        <taxon>Alphaproteobacteria</taxon>
        <taxon>Hyphomonadales</taxon>
        <taxon>Hyphomonadaceae</taxon>
        <taxon>Hyphomonas</taxon>
    </lineage>
</organism>
<evidence type="ECO:0000256" key="6">
    <source>
        <dbReference type="RuleBase" id="RU000382"/>
    </source>
</evidence>
<evidence type="ECO:0000256" key="3">
    <source>
        <dbReference type="ARBA" id="ARBA00022898"/>
    </source>
</evidence>
<dbReference type="PANTHER" id="PTHR11999:SF70">
    <property type="entry name" value="MIP05841P"/>
    <property type="match status" value="1"/>
</dbReference>
<dbReference type="Gene3D" id="3.90.1150.170">
    <property type="match status" value="2"/>
</dbReference>
<dbReference type="PROSITE" id="PS00392">
    <property type="entry name" value="DDC_GAD_HDC_YDC"/>
    <property type="match status" value="1"/>
</dbReference>
<dbReference type="STRING" id="1280948.HY36_07880"/>
<keyword evidence="3 5" id="KW-0663">Pyridoxal phosphate</keyword>
<protein>
    <recommendedName>
        <fullName evidence="9">Cytochrome D ubiquinol oxidase subunit I</fullName>
    </recommendedName>
</protein>
<dbReference type="InterPro" id="IPR015424">
    <property type="entry name" value="PyrdxlP-dep_Trfase"/>
</dbReference>
<dbReference type="OrthoDB" id="9803665at2"/>
<reference evidence="7 8" key="1">
    <citation type="journal article" date="2014" name="Antonie Van Leeuwenhoek">
        <title>Hyphomonas beringensis sp. nov. and Hyphomonas chukchiensis sp. nov., isolated from surface seawater of the Bering Sea and Chukchi Sea.</title>
        <authorList>
            <person name="Li C."/>
            <person name="Lai Q."/>
            <person name="Li G."/>
            <person name="Dong C."/>
            <person name="Wang J."/>
            <person name="Liao Y."/>
            <person name="Shao Z."/>
        </authorList>
    </citation>
    <scope>NUCLEOTIDE SEQUENCE [LARGE SCALE GENOMIC DNA]</scope>
    <source>
        <strain evidence="7 8">22II1-22F38</strain>
    </source>
</reference>
<dbReference type="PATRIC" id="fig|1280948.3.peg.2692"/>
<dbReference type="RefSeq" id="WP_051602791.1">
    <property type="nucleotide sequence ID" value="NZ_AWFH01000045.1"/>
</dbReference>
<evidence type="ECO:0000313" key="7">
    <source>
        <dbReference type="EMBL" id="KCZ59187.1"/>
    </source>
</evidence>
<evidence type="ECO:0000256" key="4">
    <source>
        <dbReference type="ARBA" id="ARBA00023239"/>
    </source>
</evidence>
<accession>A0A059DYX4</accession>
<dbReference type="SUPFAM" id="SSF53383">
    <property type="entry name" value="PLP-dependent transferases"/>
    <property type="match status" value="1"/>
</dbReference>
<dbReference type="InterPro" id="IPR010977">
    <property type="entry name" value="Aromatic_deC"/>
</dbReference>
<dbReference type="GO" id="GO:0016831">
    <property type="term" value="F:carboxy-lyase activity"/>
    <property type="evidence" value="ECO:0007669"/>
    <property type="project" value="UniProtKB-KW"/>
</dbReference>
<comment type="caution">
    <text evidence="7">The sequence shown here is derived from an EMBL/GenBank/DDBJ whole genome shotgun (WGS) entry which is preliminary data.</text>
</comment>
<dbReference type="InterPro" id="IPR002129">
    <property type="entry name" value="PyrdxlP-dep_de-COase"/>
</dbReference>
<dbReference type="GO" id="GO:0030170">
    <property type="term" value="F:pyridoxal phosphate binding"/>
    <property type="evidence" value="ECO:0007669"/>
    <property type="project" value="InterPro"/>
</dbReference>